<organism evidence="2">
    <name type="scientific">Hyperionvirus sp</name>
    <dbReference type="NCBI Taxonomy" id="2487770"/>
    <lineage>
        <taxon>Viruses</taxon>
        <taxon>Varidnaviria</taxon>
        <taxon>Bamfordvirae</taxon>
        <taxon>Nucleocytoviricota</taxon>
        <taxon>Megaviricetes</taxon>
        <taxon>Imitervirales</taxon>
        <taxon>Mimiviridae</taxon>
        <taxon>Klosneuvirinae</taxon>
    </lineage>
</organism>
<evidence type="ECO:0000256" key="1">
    <source>
        <dbReference type="SAM" id="MobiDB-lite"/>
    </source>
</evidence>
<sequence length="154" mass="16992">MAAVNEELLRQVGENRRQIHKIAELEAALAATKANEAILTDTVRALRTEVGEVKTQASAQKNRFVDLVRKILATIHQMEMDDEPVDERKGPPPVAPDPLDSKRSRTATPVERESLVTDMGFVKGTGKRLYPQSVTRSPNPILTPYLHEAMAGAI</sequence>
<accession>A0A3G5AAR2</accession>
<proteinExistence type="predicted"/>
<protein>
    <submittedName>
        <fullName evidence="2">Uncharacterized protein</fullName>
    </submittedName>
</protein>
<evidence type="ECO:0000313" key="2">
    <source>
        <dbReference type="EMBL" id="AYV84330.1"/>
    </source>
</evidence>
<dbReference type="EMBL" id="MK072404">
    <property type="protein sequence ID" value="AYV84330.1"/>
    <property type="molecule type" value="Genomic_DNA"/>
</dbReference>
<reference evidence="2" key="1">
    <citation type="submission" date="2018-10" db="EMBL/GenBank/DDBJ databases">
        <title>Hidden diversity of soil giant viruses.</title>
        <authorList>
            <person name="Schulz F."/>
            <person name="Alteio L."/>
            <person name="Goudeau D."/>
            <person name="Ryan E.M."/>
            <person name="Malmstrom R.R."/>
            <person name="Blanchard J."/>
            <person name="Woyke T."/>
        </authorList>
    </citation>
    <scope>NUCLEOTIDE SEQUENCE</scope>
    <source>
        <strain evidence="2">HYV1</strain>
    </source>
</reference>
<feature type="region of interest" description="Disordered" evidence="1">
    <location>
        <begin position="79"/>
        <end position="110"/>
    </location>
</feature>
<gene>
    <name evidence="2" type="ORF">Hyperionvirus22_31</name>
</gene>
<name>A0A3G5AAR2_9VIRU</name>